<dbReference type="EMBL" id="BLXT01001094">
    <property type="protein sequence ID" value="GFN83118.1"/>
    <property type="molecule type" value="Genomic_DNA"/>
</dbReference>
<feature type="compositionally biased region" description="Polar residues" evidence="1">
    <location>
        <begin position="64"/>
        <end position="75"/>
    </location>
</feature>
<dbReference type="AlphaFoldDB" id="A0AAV3YLW4"/>
<proteinExistence type="predicted"/>
<dbReference type="Proteomes" id="UP000735302">
    <property type="component" value="Unassembled WGS sequence"/>
</dbReference>
<feature type="region of interest" description="Disordered" evidence="1">
    <location>
        <begin position="47"/>
        <end position="83"/>
    </location>
</feature>
<accession>A0AAV3YLW4</accession>
<protein>
    <submittedName>
        <fullName evidence="2">Uncharacterized protein</fullName>
    </submittedName>
</protein>
<evidence type="ECO:0000313" key="3">
    <source>
        <dbReference type="Proteomes" id="UP000735302"/>
    </source>
</evidence>
<evidence type="ECO:0000313" key="2">
    <source>
        <dbReference type="EMBL" id="GFN83118.1"/>
    </source>
</evidence>
<keyword evidence="3" id="KW-1185">Reference proteome</keyword>
<reference evidence="2 3" key="1">
    <citation type="journal article" date="2021" name="Elife">
        <title>Chloroplast acquisition without the gene transfer in kleptoplastic sea slugs, Plakobranchus ocellatus.</title>
        <authorList>
            <person name="Maeda T."/>
            <person name="Takahashi S."/>
            <person name="Yoshida T."/>
            <person name="Shimamura S."/>
            <person name="Takaki Y."/>
            <person name="Nagai Y."/>
            <person name="Toyoda A."/>
            <person name="Suzuki Y."/>
            <person name="Arimoto A."/>
            <person name="Ishii H."/>
            <person name="Satoh N."/>
            <person name="Nishiyama T."/>
            <person name="Hasebe M."/>
            <person name="Maruyama T."/>
            <person name="Minagawa J."/>
            <person name="Obokata J."/>
            <person name="Shigenobu S."/>
        </authorList>
    </citation>
    <scope>NUCLEOTIDE SEQUENCE [LARGE SCALE GENOMIC DNA]</scope>
</reference>
<evidence type="ECO:0000256" key="1">
    <source>
        <dbReference type="SAM" id="MobiDB-lite"/>
    </source>
</evidence>
<feature type="compositionally biased region" description="Basic and acidic residues" evidence="1">
    <location>
        <begin position="47"/>
        <end position="62"/>
    </location>
</feature>
<organism evidence="2 3">
    <name type="scientific">Plakobranchus ocellatus</name>
    <dbReference type="NCBI Taxonomy" id="259542"/>
    <lineage>
        <taxon>Eukaryota</taxon>
        <taxon>Metazoa</taxon>
        <taxon>Spiralia</taxon>
        <taxon>Lophotrochozoa</taxon>
        <taxon>Mollusca</taxon>
        <taxon>Gastropoda</taxon>
        <taxon>Heterobranchia</taxon>
        <taxon>Euthyneura</taxon>
        <taxon>Panpulmonata</taxon>
        <taxon>Sacoglossa</taxon>
        <taxon>Placobranchoidea</taxon>
        <taxon>Plakobranchidae</taxon>
        <taxon>Plakobranchus</taxon>
    </lineage>
</organism>
<name>A0AAV3YLW4_9GAST</name>
<comment type="caution">
    <text evidence="2">The sequence shown here is derived from an EMBL/GenBank/DDBJ whole genome shotgun (WGS) entry which is preliminary data.</text>
</comment>
<sequence length="127" mass="14540">MWHGLCRTINATSYSPWCLGDTSLPRTTTDRCHPSLASSIIRHERDRECLGHSRPSHTRDESCSSEQGSINSKLNQRLENHPTRSNFQYRQLYAAQMLSLLQKSNRGEITILTTPKVTNRDVEQLQS</sequence>
<gene>
    <name evidence="2" type="ORF">PoB_000962400</name>
</gene>